<keyword evidence="3" id="KW-0131">Cell cycle</keyword>
<comment type="caution">
    <text evidence="3">The sequence shown here is derived from an EMBL/GenBank/DDBJ whole genome shotgun (WGS) entry which is preliminary data.</text>
</comment>
<dbReference type="AlphaFoldDB" id="A0A923E5R0"/>
<evidence type="ECO:0000313" key="4">
    <source>
        <dbReference type="Proteomes" id="UP000617426"/>
    </source>
</evidence>
<keyword evidence="4" id="KW-1185">Reference proteome</keyword>
<name>A0A923E5R0_9ACTO</name>
<dbReference type="GO" id="GO:0051301">
    <property type="term" value="P:cell division"/>
    <property type="evidence" value="ECO:0007669"/>
    <property type="project" value="UniProtKB-KW"/>
</dbReference>
<evidence type="ECO:0000256" key="1">
    <source>
        <dbReference type="SAM" id="MobiDB-lite"/>
    </source>
</evidence>
<keyword evidence="2" id="KW-0472">Membrane</keyword>
<feature type="compositionally biased region" description="Basic and acidic residues" evidence="1">
    <location>
        <begin position="1"/>
        <end position="11"/>
    </location>
</feature>
<feature type="transmembrane region" description="Helical" evidence="2">
    <location>
        <begin position="172"/>
        <end position="193"/>
    </location>
</feature>
<dbReference type="Proteomes" id="UP000617426">
    <property type="component" value="Unassembled WGS sequence"/>
</dbReference>
<feature type="region of interest" description="Disordered" evidence="1">
    <location>
        <begin position="1"/>
        <end position="68"/>
    </location>
</feature>
<evidence type="ECO:0000313" key="3">
    <source>
        <dbReference type="EMBL" id="MBB6334111.1"/>
    </source>
</evidence>
<dbReference type="EMBL" id="JACHMK010000001">
    <property type="protein sequence ID" value="MBB6334111.1"/>
    <property type="molecule type" value="Genomic_DNA"/>
</dbReference>
<gene>
    <name evidence="3" type="ORF">HD592_000676</name>
</gene>
<sequence>MTTDPHTEDTRILPNQADETAPLPALAADRPGDPEPGEAAAVDPAAQTEALPAEQTEALPAEQTEALPAEPGEPILSEHAEAAPGDQTEEATFPLDTTASLASEAGPEALTADQPAAPVAPKVWTAADAPAQGSSGRPTHVRVGQLIWGCIVALLGVFFIALPFISNVDLPALFIGLVGLLGLSLIVAALVVGKDPAPNRGSR</sequence>
<reference evidence="3" key="1">
    <citation type="submission" date="2020-08" db="EMBL/GenBank/DDBJ databases">
        <title>Sequencing the genomes of 1000 actinobacteria strains.</title>
        <authorList>
            <person name="Klenk H.-P."/>
        </authorList>
    </citation>
    <scope>NUCLEOTIDE SEQUENCE</scope>
    <source>
        <strain evidence="3">DSM 10695</strain>
    </source>
</reference>
<proteinExistence type="predicted"/>
<evidence type="ECO:0000256" key="2">
    <source>
        <dbReference type="SAM" id="Phobius"/>
    </source>
</evidence>
<dbReference type="RefSeq" id="WP_184451879.1">
    <property type="nucleotide sequence ID" value="NZ_JACHMK010000001.1"/>
</dbReference>
<accession>A0A923E5R0</accession>
<keyword evidence="2" id="KW-0812">Transmembrane</keyword>
<organism evidence="3 4">
    <name type="scientific">Schaalia hyovaginalis</name>
    <dbReference type="NCBI Taxonomy" id="29316"/>
    <lineage>
        <taxon>Bacteria</taxon>
        <taxon>Bacillati</taxon>
        <taxon>Actinomycetota</taxon>
        <taxon>Actinomycetes</taxon>
        <taxon>Actinomycetales</taxon>
        <taxon>Actinomycetaceae</taxon>
        <taxon>Schaalia</taxon>
    </lineage>
</organism>
<protein>
    <submittedName>
        <fullName evidence="3">Cell division protein FtsN</fullName>
    </submittedName>
</protein>
<feature type="transmembrane region" description="Helical" evidence="2">
    <location>
        <begin position="146"/>
        <end position="166"/>
    </location>
</feature>
<keyword evidence="3" id="KW-0132">Cell division</keyword>
<keyword evidence="2" id="KW-1133">Transmembrane helix</keyword>